<geneLocation type="mitochondrion" evidence="8"/>
<keyword evidence="9" id="KW-1185">Reference proteome</keyword>
<feature type="signal peptide" evidence="5">
    <location>
        <begin position="1"/>
        <end position="24"/>
    </location>
</feature>
<feature type="binding site" evidence="4">
    <location>
        <position position="97"/>
    </location>
    <ligand>
        <name>ATP</name>
        <dbReference type="ChEBI" id="CHEBI:30616"/>
    </ligand>
</feature>
<evidence type="ECO:0000256" key="1">
    <source>
        <dbReference type="ARBA" id="ARBA00012513"/>
    </source>
</evidence>
<organism evidence="7 9">
    <name type="scientific">Plasmodiophora brassicae</name>
    <name type="common">Clubroot disease agent</name>
    <dbReference type="NCBI Taxonomy" id="37360"/>
    <lineage>
        <taxon>Eukaryota</taxon>
        <taxon>Sar</taxon>
        <taxon>Rhizaria</taxon>
        <taxon>Endomyxa</taxon>
        <taxon>Phytomyxea</taxon>
        <taxon>Plasmodiophorida</taxon>
        <taxon>Plasmodiophoridae</taxon>
        <taxon>Plasmodiophora</taxon>
    </lineage>
</organism>
<dbReference type="EMBL" id="OVEO01000012">
    <property type="protein sequence ID" value="SPQ99591.1"/>
    <property type="molecule type" value="Genomic_DNA"/>
</dbReference>
<evidence type="ECO:0000256" key="4">
    <source>
        <dbReference type="PROSITE-ProRule" id="PRU10141"/>
    </source>
</evidence>
<feature type="chain" id="PRO_5033717417" description="non-specific serine/threonine protein kinase" evidence="5">
    <location>
        <begin position="25"/>
        <end position="493"/>
    </location>
</feature>
<dbReference type="EC" id="2.7.11.1" evidence="1"/>
<evidence type="ECO:0000313" key="9">
    <source>
        <dbReference type="Proteomes" id="UP000039324"/>
    </source>
</evidence>
<dbReference type="InterPro" id="IPR050629">
    <property type="entry name" value="STE20/SPS1-PAK"/>
</dbReference>
<name>A0A0G4IXA3_PLABS</name>
<dbReference type="EMBL" id="CDSF01000095">
    <property type="protein sequence ID" value="CEO99960.1"/>
    <property type="molecule type" value="Genomic_DNA"/>
</dbReference>
<dbReference type="PANTHER" id="PTHR48012:SF2">
    <property type="entry name" value="STERILE20-LIKE KINASE, ISOFORM B"/>
    <property type="match status" value="1"/>
</dbReference>
<evidence type="ECO:0000313" key="8">
    <source>
        <dbReference type="EMBL" id="SPQ99591.1"/>
    </source>
</evidence>
<evidence type="ECO:0000256" key="3">
    <source>
        <dbReference type="ARBA" id="ARBA00022840"/>
    </source>
</evidence>
<dbReference type="InterPro" id="IPR011009">
    <property type="entry name" value="Kinase-like_dom_sf"/>
</dbReference>
<dbReference type="AlphaFoldDB" id="A0A0G4IXA3"/>
<keyword evidence="8" id="KW-0496">Mitochondrion</keyword>
<evidence type="ECO:0000256" key="5">
    <source>
        <dbReference type="SAM" id="SignalP"/>
    </source>
</evidence>
<dbReference type="GO" id="GO:0004674">
    <property type="term" value="F:protein serine/threonine kinase activity"/>
    <property type="evidence" value="ECO:0007669"/>
    <property type="project" value="UniProtKB-EC"/>
</dbReference>
<dbReference type="PROSITE" id="PS50011">
    <property type="entry name" value="PROTEIN_KINASE_DOM"/>
    <property type="match status" value="1"/>
</dbReference>
<dbReference type="Proteomes" id="UP000290189">
    <property type="component" value="Unassembled WGS sequence"/>
</dbReference>
<dbReference type="SMART" id="SM00220">
    <property type="entry name" value="S_TKc"/>
    <property type="match status" value="1"/>
</dbReference>
<dbReference type="Proteomes" id="UP000039324">
    <property type="component" value="Unassembled WGS sequence"/>
</dbReference>
<dbReference type="PANTHER" id="PTHR48012">
    <property type="entry name" value="STERILE20-LIKE KINASE, ISOFORM B-RELATED"/>
    <property type="match status" value="1"/>
</dbReference>
<dbReference type="Pfam" id="PF00069">
    <property type="entry name" value="Pkinase"/>
    <property type="match status" value="1"/>
</dbReference>
<feature type="domain" description="Protein kinase" evidence="6">
    <location>
        <begin position="68"/>
        <end position="319"/>
    </location>
</feature>
<evidence type="ECO:0000256" key="2">
    <source>
        <dbReference type="ARBA" id="ARBA00022741"/>
    </source>
</evidence>
<protein>
    <recommendedName>
        <fullName evidence="1">non-specific serine/threonine protein kinase</fullName>
        <ecNumber evidence="1">2.7.11.1</ecNumber>
    </recommendedName>
</protein>
<keyword evidence="5" id="KW-0732">Signal</keyword>
<dbReference type="InterPro" id="IPR017441">
    <property type="entry name" value="Protein_kinase_ATP_BS"/>
</dbReference>
<reference evidence="7 9" key="1">
    <citation type="submission" date="2015-02" db="EMBL/GenBank/DDBJ databases">
        <authorList>
            <person name="Chooi Y.-H."/>
        </authorList>
    </citation>
    <scope>NUCLEOTIDE SEQUENCE [LARGE SCALE GENOMIC DNA]</scope>
    <source>
        <strain evidence="7">E3</strain>
    </source>
</reference>
<dbReference type="Gene3D" id="1.10.510.10">
    <property type="entry name" value="Transferase(Phosphotransferase) domain 1"/>
    <property type="match status" value="1"/>
</dbReference>
<dbReference type="OMA" id="RRENEIW"/>
<dbReference type="PROSITE" id="PS00107">
    <property type="entry name" value="PROTEIN_KINASE_ATP"/>
    <property type="match status" value="1"/>
</dbReference>
<accession>A0A0G4IXA3</accession>
<dbReference type="CDD" id="cd06612">
    <property type="entry name" value="STKc_MST1_2"/>
    <property type="match status" value="1"/>
</dbReference>
<evidence type="ECO:0000259" key="6">
    <source>
        <dbReference type="PROSITE" id="PS50011"/>
    </source>
</evidence>
<gene>
    <name evidence="7" type="ORF">PBRA_007694</name>
    <name evidence="8" type="ORF">PLBR_LOCUS6806</name>
</gene>
<keyword evidence="3 4" id="KW-0067">ATP-binding</keyword>
<reference evidence="8 10" key="2">
    <citation type="submission" date="2018-03" db="EMBL/GenBank/DDBJ databases">
        <authorList>
            <person name="Fogelqvist J."/>
        </authorList>
    </citation>
    <scope>NUCLEOTIDE SEQUENCE [LARGE SCALE GENOMIC DNA]</scope>
</reference>
<keyword evidence="2 4" id="KW-0547">Nucleotide-binding</keyword>
<dbReference type="STRING" id="37360.A0A0G4IXA3"/>
<evidence type="ECO:0000313" key="10">
    <source>
        <dbReference type="Proteomes" id="UP000290189"/>
    </source>
</evidence>
<dbReference type="GO" id="GO:0005524">
    <property type="term" value="F:ATP binding"/>
    <property type="evidence" value="ECO:0007669"/>
    <property type="project" value="UniProtKB-UniRule"/>
</dbReference>
<dbReference type="SUPFAM" id="SSF56112">
    <property type="entry name" value="Protein kinase-like (PK-like)"/>
    <property type="match status" value="1"/>
</dbReference>
<sequence>MGMLVPSIVCGLLLLDGWVPEPRAGGGCAARCQALSAGSSEPQKIAQPRARLQMSNVKMAADDPTQLFDLLERLGQGSYGSVFKARDRRDGKTVAVKVIPVENDLTDLMKEIAILERCCSAYIVQYKGSFRRENEIWIVMEFCCAGSLADIMHICKLTLNEEQIAAVCKQIVAGLEYLHSQRHIHRDIKCGNILLDADGSAKLADFGVSVQLTNTVSKRKTVIGTPYWMAPEVLKETQYDFKADIWSLGITAMEMALGAPPHSNVHPMRAIFLIPTKPPPTLPIPENWSPEFNDFLATCLAKDPEKRPSAAQLAAHPFVKGAPGSGRAILQDFVHENQHDIDEFRETEGAKGTNTATTMASSMSSMVDTTISGTIVSQPTMIYSGGTTQVWESTMVSNGTAVVRRSPAEKSPPAYMRQFDDHTMISAERMMDDLDISNVFPEDDFMVNPSATADELRASLVALDKAHQRERDALEKFYQSRREKIQALLDKRK</sequence>
<dbReference type="FunFam" id="1.10.510.10:FF:001091">
    <property type="entry name" value="STE family protein kinase"/>
    <property type="match status" value="1"/>
</dbReference>
<dbReference type="GO" id="GO:0005737">
    <property type="term" value="C:cytoplasm"/>
    <property type="evidence" value="ECO:0007669"/>
    <property type="project" value="TreeGrafter"/>
</dbReference>
<evidence type="ECO:0000313" key="7">
    <source>
        <dbReference type="EMBL" id="CEO99960.1"/>
    </source>
</evidence>
<dbReference type="OrthoDB" id="8693905at2759"/>
<dbReference type="InterPro" id="IPR000719">
    <property type="entry name" value="Prot_kinase_dom"/>
</dbReference>
<proteinExistence type="predicted"/>